<feature type="region of interest" description="Disordered" evidence="2">
    <location>
        <begin position="25"/>
        <end position="49"/>
    </location>
</feature>
<feature type="compositionally biased region" description="Acidic residues" evidence="2">
    <location>
        <begin position="264"/>
        <end position="279"/>
    </location>
</feature>
<feature type="region of interest" description="Disordered" evidence="2">
    <location>
        <begin position="484"/>
        <end position="545"/>
    </location>
</feature>
<evidence type="ECO:0000256" key="1">
    <source>
        <dbReference type="PROSITE-ProRule" id="PRU00047"/>
    </source>
</evidence>
<keyword evidence="3" id="KW-0732">Signal</keyword>
<dbReference type="GO" id="GO:0008270">
    <property type="term" value="F:zinc ion binding"/>
    <property type="evidence" value="ECO:0007669"/>
    <property type="project" value="UniProtKB-KW"/>
</dbReference>
<reference evidence="5 6" key="1">
    <citation type="journal article" date="2018" name="Nat. Ecol. Evol.">
        <title>Pezizomycetes genomes reveal the molecular basis of ectomycorrhizal truffle lifestyle.</title>
        <authorList>
            <person name="Murat C."/>
            <person name="Payen T."/>
            <person name="Noel B."/>
            <person name="Kuo A."/>
            <person name="Morin E."/>
            <person name="Chen J."/>
            <person name="Kohler A."/>
            <person name="Krizsan K."/>
            <person name="Balestrini R."/>
            <person name="Da Silva C."/>
            <person name="Montanini B."/>
            <person name="Hainaut M."/>
            <person name="Levati E."/>
            <person name="Barry K.W."/>
            <person name="Belfiori B."/>
            <person name="Cichocki N."/>
            <person name="Clum A."/>
            <person name="Dockter R.B."/>
            <person name="Fauchery L."/>
            <person name="Guy J."/>
            <person name="Iotti M."/>
            <person name="Le Tacon F."/>
            <person name="Lindquist E.A."/>
            <person name="Lipzen A."/>
            <person name="Malagnac F."/>
            <person name="Mello A."/>
            <person name="Molinier V."/>
            <person name="Miyauchi S."/>
            <person name="Poulain J."/>
            <person name="Riccioni C."/>
            <person name="Rubini A."/>
            <person name="Sitrit Y."/>
            <person name="Splivallo R."/>
            <person name="Traeger S."/>
            <person name="Wang M."/>
            <person name="Zifcakova L."/>
            <person name="Wipf D."/>
            <person name="Zambonelli A."/>
            <person name="Paolocci F."/>
            <person name="Nowrousian M."/>
            <person name="Ottonello S."/>
            <person name="Baldrian P."/>
            <person name="Spatafora J.W."/>
            <person name="Henrissat B."/>
            <person name="Nagy L.G."/>
            <person name="Aury J.M."/>
            <person name="Wincker P."/>
            <person name="Grigoriev I.V."/>
            <person name="Bonfante P."/>
            <person name="Martin F.M."/>
        </authorList>
    </citation>
    <scope>NUCLEOTIDE SEQUENCE [LARGE SCALE GENOMIC DNA]</scope>
    <source>
        <strain evidence="5 6">120613-1</strain>
    </source>
</reference>
<gene>
    <name evidence="5" type="ORF">L873DRAFT_1847811</name>
</gene>
<dbReference type="InterPro" id="IPR001878">
    <property type="entry name" value="Znf_CCHC"/>
</dbReference>
<dbReference type="GO" id="GO:0003676">
    <property type="term" value="F:nucleic acid binding"/>
    <property type="evidence" value="ECO:0007669"/>
    <property type="project" value="InterPro"/>
</dbReference>
<accession>A0A3N4JEL7</accession>
<dbReference type="OrthoDB" id="5430981at2759"/>
<protein>
    <recommendedName>
        <fullName evidence="4">CCHC-type domain-containing protein</fullName>
    </recommendedName>
</protein>
<feature type="compositionally biased region" description="Polar residues" evidence="2">
    <location>
        <begin position="422"/>
        <end position="448"/>
    </location>
</feature>
<evidence type="ECO:0000259" key="4">
    <source>
        <dbReference type="PROSITE" id="PS50158"/>
    </source>
</evidence>
<keyword evidence="1" id="KW-0479">Metal-binding</keyword>
<evidence type="ECO:0000256" key="3">
    <source>
        <dbReference type="SAM" id="SignalP"/>
    </source>
</evidence>
<feature type="region of interest" description="Disordered" evidence="2">
    <location>
        <begin position="259"/>
        <end position="311"/>
    </location>
</feature>
<feature type="chain" id="PRO_5017949645" description="CCHC-type domain-containing protein" evidence="3">
    <location>
        <begin position="23"/>
        <end position="1088"/>
    </location>
</feature>
<feature type="region of interest" description="Disordered" evidence="2">
    <location>
        <begin position="603"/>
        <end position="678"/>
    </location>
</feature>
<feature type="domain" description="CCHC-type" evidence="4">
    <location>
        <begin position="460"/>
        <end position="473"/>
    </location>
</feature>
<dbReference type="AlphaFoldDB" id="A0A3N4JEL7"/>
<feature type="compositionally biased region" description="Polar residues" evidence="2">
    <location>
        <begin position="487"/>
        <end position="501"/>
    </location>
</feature>
<keyword evidence="1" id="KW-0863">Zinc-finger</keyword>
<name>A0A3N4JEL7_9PEZI</name>
<dbReference type="Proteomes" id="UP000276215">
    <property type="component" value="Unassembled WGS sequence"/>
</dbReference>
<feature type="signal peptide" evidence="3">
    <location>
        <begin position="1"/>
        <end position="22"/>
    </location>
</feature>
<evidence type="ECO:0000313" key="5">
    <source>
        <dbReference type="EMBL" id="RPA92244.1"/>
    </source>
</evidence>
<evidence type="ECO:0000256" key="2">
    <source>
        <dbReference type="SAM" id="MobiDB-lite"/>
    </source>
</evidence>
<keyword evidence="6" id="KW-1185">Reference proteome</keyword>
<dbReference type="EMBL" id="ML120477">
    <property type="protein sequence ID" value="RPA92244.1"/>
    <property type="molecule type" value="Genomic_DNA"/>
</dbReference>
<feature type="region of interest" description="Disordered" evidence="2">
    <location>
        <begin position="961"/>
        <end position="1009"/>
    </location>
</feature>
<dbReference type="STRING" id="1336337.A0A3N4JEL7"/>
<dbReference type="PROSITE" id="PS50158">
    <property type="entry name" value="ZF_CCHC"/>
    <property type="match status" value="1"/>
</dbReference>
<feature type="compositionally biased region" description="Basic and acidic residues" evidence="2">
    <location>
        <begin position="502"/>
        <end position="527"/>
    </location>
</feature>
<proteinExistence type="predicted"/>
<keyword evidence="1" id="KW-0862">Zinc</keyword>
<feature type="compositionally biased region" description="Basic residues" evidence="2">
    <location>
        <begin position="283"/>
        <end position="304"/>
    </location>
</feature>
<feature type="compositionally biased region" description="Basic and acidic residues" evidence="2">
    <location>
        <begin position="616"/>
        <end position="629"/>
    </location>
</feature>
<sequence length="1088" mass="124914">MEGVNDFFLIFILVIFCTKENSSHSSCDSEQSRSNPGTQPNFTSLQSPVPGTILPIDPELQLEPVPTQLDAALLPQLKMAELKLMDFGGTMGENVEHFLYDFEIIFVREGKKTETAGSLYPTDVRAHRVIQHLKPGSQAFKFVHRLPLSVTKDYDALCRELRARFENSAEIEEEKRRAEESFLCLRQKSGQSIEAYVKLTRKVAHGMSSEFQHLVATQFVKGLDSRELRMQAMSGLANRPSVEDAIMKVQRLWSIMEEDHSSGDEDIDLTDSEDDSDEEFSGRRRRKQRAKKIRLREEKRRKKEEKKTMKETERIREELEELKQWVGKRSKTDQEISGTVGVPRMLSMGESNSLPTIEVYAVGNRLAPSPTYSQAQPMRNPYSYNNQERPNSPWGRQVIPSHENGAPWSRTGQQQRAWQNSRYGRGGTNMTNDSQQYEPGYHGNSNYPRYQRRDRSQSVCYQCGVVGHLRYECHLSNQRQPDLYLRPTNSQQQPPGATGNQTRDRQEDIARREQYRSAREDIRERHGWGTQERTCGEPDKVQQSSAVNGMVVEVIREYLDGRTKQINIRGNDRFAEIESSWESRNEELEEVRLDEKEFVKELTNRDKSQDAQIDQRLAESDVMAGEKARLRSKLTESSASAEGQPPRQRLRTTLAEQDKNNKQPRQKKLPTRQSGHRPIRLMAGRQGFDFISGFRDTEVTGLTWGQFFDLSPEGKHQFVKLMVQERPRGKNTTSKGKRKVEAKVMESILSEAALVGKREPNFEVANFYTKARIRLNNHNYEINHILIDAGSVVNLAPITVLQAIRAIILPTKELVIRTAASNLVPLEFYADLEVEVASRVTPLRIFAMPESCEPTYGLPLSRRWLRVCQAVGDYRHDVYVIKDAEGRDHNVPREVVTIEKGRNPRVLINPAVVTSEMDDELVEELELENGKSFEEVVRQIVSEARSELAIFQALEDYGSSHDYRDSGGITSSDEMKERGTESGSQDEFEERWEAKPTPWRDQEPPPSRFEKLMKPAEVGLSTGVRRIKDLHNDYGRRQKKVLHWVDDSSVDDEERKLTEEKEEGRAFIEADVHFYSETGKWVTKKLGK</sequence>
<feature type="compositionally biased region" description="Basic and acidic residues" evidence="2">
    <location>
        <begin position="991"/>
        <end position="1009"/>
    </location>
</feature>
<organism evidence="5 6">
    <name type="scientific">Choiromyces venosus 120613-1</name>
    <dbReference type="NCBI Taxonomy" id="1336337"/>
    <lineage>
        <taxon>Eukaryota</taxon>
        <taxon>Fungi</taxon>
        <taxon>Dikarya</taxon>
        <taxon>Ascomycota</taxon>
        <taxon>Pezizomycotina</taxon>
        <taxon>Pezizomycetes</taxon>
        <taxon>Pezizales</taxon>
        <taxon>Tuberaceae</taxon>
        <taxon>Choiromyces</taxon>
    </lineage>
</organism>
<feature type="compositionally biased region" description="Basic residues" evidence="2">
    <location>
        <begin position="662"/>
        <end position="678"/>
    </location>
</feature>
<evidence type="ECO:0000313" key="6">
    <source>
        <dbReference type="Proteomes" id="UP000276215"/>
    </source>
</evidence>
<feature type="region of interest" description="Disordered" evidence="2">
    <location>
        <begin position="422"/>
        <end position="450"/>
    </location>
</feature>